<dbReference type="SUPFAM" id="SSF51569">
    <property type="entry name" value="Aldolase"/>
    <property type="match status" value="1"/>
</dbReference>
<dbReference type="PROSITE" id="PS50844">
    <property type="entry name" value="AFP_LIKE"/>
    <property type="match status" value="1"/>
</dbReference>
<dbReference type="SUPFAM" id="SSF51269">
    <property type="entry name" value="AFP III-like domain"/>
    <property type="match status" value="1"/>
</dbReference>
<sequence>MSVITLGNGRQVGDYLKPYVVAELNTSHFGDLGIARAMIDEAKAAGCDCVKFQSWSAETLYCDSYYQANAIAKRIVKKFALDGAQLKELAEYAAAQGIDFASTPYSIQEAEFLLSECKAPFIKIASMELNNLPYLEQLGRLGAPLVLSTGMGSFEEIREAVRAIEASGNRQLIILHCTSIYPSPPQLIRLQNIAGLRSEFPAFPIGYSDHSQGIEIPAAAVALGACLIEKHFTLDSSRIGMDNQMATEPEEMRAMIRACHRVQEAMGGAGRVLSEEERAQALKMRRSIVTRRALPAGHVLTEADLDAKRPGDGIAPSQLAVVLGRMLKQDLGAETVLTWALLADHEPAST</sequence>
<dbReference type="RefSeq" id="WP_231461846.1">
    <property type="nucleotide sequence ID" value="NZ_JAJOHW010000045.1"/>
</dbReference>
<evidence type="ECO:0000313" key="3">
    <source>
        <dbReference type="Proteomes" id="UP001595999"/>
    </source>
</evidence>
<feature type="domain" description="AFP-like" evidence="1">
    <location>
        <begin position="287"/>
        <end position="345"/>
    </location>
</feature>
<evidence type="ECO:0000259" key="1">
    <source>
        <dbReference type="PROSITE" id="PS50844"/>
    </source>
</evidence>
<accession>A0ABV8ZND3</accession>
<dbReference type="InterPro" id="IPR006190">
    <property type="entry name" value="SAF_AFP_Neu5Ac"/>
</dbReference>
<dbReference type="Gene3D" id="3.90.1210.10">
    <property type="entry name" value="Antifreeze-like/N-acetylneuraminic acid synthase C-terminal domain"/>
    <property type="match status" value="1"/>
</dbReference>
<dbReference type="InterPro" id="IPR036732">
    <property type="entry name" value="AFP_Neu5c_C_sf"/>
</dbReference>
<dbReference type="Pfam" id="PF03102">
    <property type="entry name" value="NeuB"/>
    <property type="match status" value="1"/>
</dbReference>
<gene>
    <name evidence="2" type="ORF">ACFO0R_00750</name>
</gene>
<dbReference type="InterPro" id="IPR013785">
    <property type="entry name" value="Aldolase_TIM"/>
</dbReference>
<dbReference type="PANTHER" id="PTHR42966">
    <property type="entry name" value="N-ACETYLNEURAMINATE SYNTHASE"/>
    <property type="match status" value="1"/>
</dbReference>
<name>A0ABV8ZND3_9NEIS</name>
<comment type="caution">
    <text evidence="2">The sequence shown here is derived from an EMBL/GenBank/DDBJ whole genome shotgun (WGS) entry which is preliminary data.</text>
</comment>
<dbReference type="SMART" id="SM00858">
    <property type="entry name" value="SAF"/>
    <property type="match status" value="1"/>
</dbReference>
<reference evidence="3" key="1">
    <citation type="journal article" date="2019" name="Int. J. Syst. Evol. Microbiol.">
        <title>The Global Catalogue of Microorganisms (GCM) 10K type strain sequencing project: providing services to taxonomists for standard genome sequencing and annotation.</title>
        <authorList>
            <consortium name="The Broad Institute Genomics Platform"/>
            <consortium name="The Broad Institute Genome Sequencing Center for Infectious Disease"/>
            <person name="Wu L."/>
            <person name="Ma J."/>
        </authorList>
    </citation>
    <scope>NUCLEOTIDE SEQUENCE [LARGE SCALE GENOMIC DNA]</scope>
    <source>
        <strain evidence="3">CGMCC 4.7608</strain>
    </source>
</reference>
<dbReference type="InterPro" id="IPR013132">
    <property type="entry name" value="PseI/NeuA/B-like_N"/>
</dbReference>
<evidence type="ECO:0000313" key="2">
    <source>
        <dbReference type="EMBL" id="MFC4488139.1"/>
    </source>
</evidence>
<keyword evidence="3" id="KW-1185">Reference proteome</keyword>
<dbReference type="Pfam" id="PF08666">
    <property type="entry name" value="SAF"/>
    <property type="match status" value="1"/>
</dbReference>
<dbReference type="PANTHER" id="PTHR42966:SF1">
    <property type="entry name" value="SIALIC ACID SYNTHASE"/>
    <property type="match status" value="1"/>
</dbReference>
<dbReference type="EMBL" id="JBHSEK010000001">
    <property type="protein sequence ID" value="MFC4488139.1"/>
    <property type="molecule type" value="Genomic_DNA"/>
</dbReference>
<dbReference type="Gene3D" id="3.20.20.70">
    <property type="entry name" value="Aldolase class I"/>
    <property type="match status" value="1"/>
</dbReference>
<dbReference type="InterPro" id="IPR013974">
    <property type="entry name" value="SAF"/>
</dbReference>
<proteinExistence type="predicted"/>
<protein>
    <submittedName>
        <fullName evidence="2">N-acetylneuraminate synthase family protein</fullName>
    </submittedName>
</protein>
<organism evidence="2 3">
    <name type="scientific">Chromobacterium aquaticum</name>
    <dbReference type="NCBI Taxonomy" id="467180"/>
    <lineage>
        <taxon>Bacteria</taxon>
        <taxon>Pseudomonadati</taxon>
        <taxon>Pseudomonadota</taxon>
        <taxon>Betaproteobacteria</taxon>
        <taxon>Neisseriales</taxon>
        <taxon>Chromobacteriaceae</taxon>
        <taxon>Chromobacterium</taxon>
    </lineage>
</organism>
<dbReference type="InterPro" id="IPR057736">
    <property type="entry name" value="SAF_PseI/NeuA/NeuB"/>
</dbReference>
<dbReference type="Proteomes" id="UP001595999">
    <property type="component" value="Unassembled WGS sequence"/>
</dbReference>
<dbReference type="InterPro" id="IPR051690">
    <property type="entry name" value="PseI-like"/>
</dbReference>
<dbReference type="CDD" id="cd11615">
    <property type="entry name" value="SAF_NeuB_like"/>
    <property type="match status" value="1"/>
</dbReference>